<dbReference type="Proteomes" id="UP000615446">
    <property type="component" value="Unassembled WGS sequence"/>
</dbReference>
<accession>A0A8H3M6Q9</accession>
<dbReference type="AlphaFoldDB" id="A0A8H3M6Q9"/>
<organism evidence="1 2">
    <name type="scientific">Rhizophagus clarus</name>
    <dbReference type="NCBI Taxonomy" id="94130"/>
    <lineage>
        <taxon>Eukaryota</taxon>
        <taxon>Fungi</taxon>
        <taxon>Fungi incertae sedis</taxon>
        <taxon>Mucoromycota</taxon>
        <taxon>Glomeromycotina</taxon>
        <taxon>Glomeromycetes</taxon>
        <taxon>Glomerales</taxon>
        <taxon>Glomeraceae</taxon>
        <taxon>Rhizophagus</taxon>
    </lineage>
</organism>
<gene>
    <name evidence="1" type="ORF">RCL2_002510400</name>
</gene>
<comment type="caution">
    <text evidence="1">The sequence shown here is derived from an EMBL/GenBank/DDBJ whole genome shotgun (WGS) entry which is preliminary data.</text>
</comment>
<sequence>MEAGKSFNTVMMYFKNNKLTYFAEYTSSTNDGVIVEVLGKSLELYFETEIQVSKEVLEKLTKFNVKNLEMYSEEKLEKHRILITSHSEVKLTIIICIATYITSFKIFSAGKDDTTIIS</sequence>
<evidence type="ECO:0000313" key="1">
    <source>
        <dbReference type="EMBL" id="GES98566.1"/>
    </source>
</evidence>
<name>A0A8H3M6Q9_9GLOM</name>
<evidence type="ECO:0000313" key="2">
    <source>
        <dbReference type="Proteomes" id="UP000615446"/>
    </source>
</evidence>
<proteinExistence type="predicted"/>
<dbReference type="EMBL" id="BLAL01000274">
    <property type="protein sequence ID" value="GES98566.1"/>
    <property type="molecule type" value="Genomic_DNA"/>
</dbReference>
<protein>
    <submittedName>
        <fullName evidence="1">Uncharacterized protein</fullName>
    </submittedName>
</protein>
<reference evidence="1" key="1">
    <citation type="submission" date="2019-10" db="EMBL/GenBank/DDBJ databases">
        <title>Conservation and host-specific expression of non-tandemly repeated heterogenous ribosome RNA gene in arbuscular mycorrhizal fungi.</title>
        <authorList>
            <person name="Maeda T."/>
            <person name="Kobayashi Y."/>
            <person name="Nakagawa T."/>
            <person name="Ezawa T."/>
            <person name="Yamaguchi K."/>
            <person name="Bino T."/>
            <person name="Nishimoto Y."/>
            <person name="Shigenobu S."/>
            <person name="Kawaguchi M."/>
        </authorList>
    </citation>
    <scope>NUCLEOTIDE SEQUENCE</scope>
    <source>
        <strain evidence="1">HR1</strain>
    </source>
</reference>